<accession>A0ABP8C660</accession>
<organism evidence="2 3">
    <name type="scientific">Actinomadura meridiana</name>
    <dbReference type="NCBI Taxonomy" id="559626"/>
    <lineage>
        <taxon>Bacteria</taxon>
        <taxon>Bacillati</taxon>
        <taxon>Actinomycetota</taxon>
        <taxon>Actinomycetes</taxon>
        <taxon>Streptosporangiales</taxon>
        <taxon>Thermomonosporaceae</taxon>
        <taxon>Actinomadura</taxon>
    </lineage>
</organism>
<evidence type="ECO:0000256" key="1">
    <source>
        <dbReference type="SAM" id="SignalP"/>
    </source>
</evidence>
<sequence>MRIGRLAVCATASLVAGATVFSAAPAQAAWESCPSGYGCFYRLHWGNNGQGHFQFSGDNSNWNSYGVTGEDASAYDHGTSSLYLNIYDYNGHADYCMTRTHKLDWVGNRGGSNFWSSSPNTTCNVDGT</sequence>
<evidence type="ECO:0008006" key="4">
    <source>
        <dbReference type="Google" id="ProtNLM"/>
    </source>
</evidence>
<comment type="caution">
    <text evidence="2">The sequence shown here is derived from an EMBL/GenBank/DDBJ whole genome shotgun (WGS) entry which is preliminary data.</text>
</comment>
<evidence type="ECO:0000313" key="2">
    <source>
        <dbReference type="EMBL" id="GAA4234377.1"/>
    </source>
</evidence>
<reference evidence="3" key="1">
    <citation type="journal article" date="2019" name="Int. J. Syst. Evol. Microbiol.">
        <title>The Global Catalogue of Microorganisms (GCM) 10K type strain sequencing project: providing services to taxonomists for standard genome sequencing and annotation.</title>
        <authorList>
            <consortium name="The Broad Institute Genomics Platform"/>
            <consortium name="The Broad Institute Genome Sequencing Center for Infectious Disease"/>
            <person name="Wu L."/>
            <person name="Ma J."/>
        </authorList>
    </citation>
    <scope>NUCLEOTIDE SEQUENCE [LARGE SCALE GENOMIC DNA]</scope>
    <source>
        <strain evidence="3">JCM 17440</strain>
    </source>
</reference>
<keyword evidence="1" id="KW-0732">Signal</keyword>
<name>A0ABP8C660_9ACTN</name>
<keyword evidence="3" id="KW-1185">Reference proteome</keyword>
<dbReference type="RefSeq" id="WP_344898597.1">
    <property type="nucleotide sequence ID" value="NZ_BAABAS010000007.1"/>
</dbReference>
<evidence type="ECO:0000313" key="3">
    <source>
        <dbReference type="Proteomes" id="UP001501710"/>
    </source>
</evidence>
<dbReference type="Proteomes" id="UP001501710">
    <property type="component" value="Unassembled WGS sequence"/>
</dbReference>
<gene>
    <name evidence="2" type="ORF">GCM10022254_39180</name>
</gene>
<feature type="signal peptide" evidence="1">
    <location>
        <begin position="1"/>
        <end position="28"/>
    </location>
</feature>
<dbReference type="EMBL" id="BAABAS010000007">
    <property type="protein sequence ID" value="GAA4234377.1"/>
    <property type="molecule type" value="Genomic_DNA"/>
</dbReference>
<protein>
    <recommendedName>
        <fullName evidence="4">Peptidase inhibitor family I36</fullName>
    </recommendedName>
</protein>
<feature type="chain" id="PRO_5046534863" description="Peptidase inhibitor family I36" evidence="1">
    <location>
        <begin position="29"/>
        <end position="128"/>
    </location>
</feature>
<proteinExistence type="predicted"/>